<proteinExistence type="inferred from homology"/>
<comment type="function">
    <text evidence="12">Catalyzes the formation of phosphatidylethanolamine (PtdEtn) from phosphatidylserine (PtdSer). Plays a central role in phospholipid metabolism and in the interorganelle trafficking of phosphatidylserine. May be involved in lipid droplet biogenesis at the endoplasmic reticulum membrane.</text>
</comment>
<evidence type="ECO:0000256" key="2">
    <source>
        <dbReference type="ARBA" id="ARBA00022516"/>
    </source>
</evidence>
<feature type="topological domain" description="Mitochondrial matrix" evidence="13">
    <location>
        <begin position="1"/>
        <end position="71"/>
    </location>
</feature>
<dbReference type="EMBL" id="CAXKWB010005798">
    <property type="protein sequence ID" value="CAL4079881.1"/>
    <property type="molecule type" value="Genomic_DNA"/>
</dbReference>
<evidence type="ECO:0000256" key="14">
    <source>
        <dbReference type="SAM" id="Phobius"/>
    </source>
</evidence>
<comment type="catalytic activity">
    <reaction evidence="13">
        <text>a 1,2-diacyl-sn-glycero-3-phospho-L-serine + H(+) = a 1,2-diacyl-sn-glycero-3-phosphoethanolamine + CO2</text>
        <dbReference type="Rhea" id="RHEA:20828"/>
        <dbReference type="ChEBI" id="CHEBI:15378"/>
        <dbReference type="ChEBI" id="CHEBI:16526"/>
        <dbReference type="ChEBI" id="CHEBI:57262"/>
        <dbReference type="ChEBI" id="CHEBI:64612"/>
        <dbReference type="EC" id="4.1.1.65"/>
    </reaction>
</comment>
<dbReference type="PANTHER" id="PTHR10067:SF6">
    <property type="entry name" value="PHOSPHATIDYLSERINE DECARBOXYLASE PROENZYME, MITOCHONDRIAL"/>
    <property type="match status" value="1"/>
</dbReference>
<evidence type="ECO:0000256" key="9">
    <source>
        <dbReference type="ARBA" id="ARBA00023239"/>
    </source>
</evidence>
<organism evidence="15 16">
    <name type="scientific">Meganyctiphanes norvegica</name>
    <name type="common">Northern krill</name>
    <name type="synonym">Thysanopoda norvegica</name>
    <dbReference type="NCBI Taxonomy" id="48144"/>
    <lineage>
        <taxon>Eukaryota</taxon>
        <taxon>Metazoa</taxon>
        <taxon>Ecdysozoa</taxon>
        <taxon>Arthropoda</taxon>
        <taxon>Crustacea</taxon>
        <taxon>Multicrustacea</taxon>
        <taxon>Malacostraca</taxon>
        <taxon>Eumalacostraca</taxon>
        <taxon>Eucarida</taxon>
        <taxon>Euphausiacea</taxon>
        <taxon>Euphausiidae</taxon>
        <taxon>Meganyctiphanes</taxon>
    </lineage>
</organism>
<dbReference type="GO" id="GO:0006646">
    <property type="term" value="P:phosphatidylethanolamine biosynthetic process"/>
    <property type="evidence" value="ECO:0007669"/>
    <property type="project" value="UniProtKB-UniRule"/>
</dbReference>
<dbReference type="InterPro" id="IPR033177">
    <property type="entry name" value="PSD-B"/>
</dbReference>
<name>A0AAV2QCK7_MEGNR</name>
<keyword evidence="13" id="KW-0865">Zymogen</keyword>
<keyword evidence="16" id="KW-1185">Reference proteome</keyword>
<dbReference type="GO" id="GO:0004609">
    <property type="term" value="F:phosphatidylserine decarboxylase activity"/>
    <property type="evidence" value="ECO:0007669"/>
    <property type="project" value="UniProtKB-UniRule"/>
</dbReference>
<dbReference type="InterPro" id="IPR033661">
    <property type="entry name" value="PSD_type1_euk"/>
</dbReference>
<comment type="pathway">
    <text evidence="13">Phospholipid metabolism; phosphatidylethanolamine biosynthesis; phosphatidylethanolamine from CDP-diacylglycerol: step 2/2.</text>
</comment>
<feature type="topological domain" description="Mitochondrial intermembrane" evidence="13">
    <location>
        <begin position="91"/>
        <end position="427"/>
    </location>
</feature>
<protein>
    <recommendedName>
        <fullName evidence="13">Phosphatidylserine decarboxylase proenzyme, mitochondrial</fullName>
        <ecNumber evidence="13">4.1.1.65</ecNumber>
    </recommendedName>
    <component>
        <recommendedName>
            <fullName evidence="13">Phosphatidylserine decarboxylase beta chain</fullName>
        </recommendedName>
    </component>
    <component>
        <recommendedName>
            <fullName evidence="13">Phosphatidylserine decarboxylase alpha chain</fullName>
        </recommendedName>
    </component>
</protein>
<dbReference type="AlphaFoldDB" id="A0AAV2QCK7"/>
<keyword evidence="8 13" id="KW-0594">Phospholipid biosynthesis</keyword>
<feature type="active site" description="Schiff-base intermediate with substrate; via pyruvic acid; for decarboxylase activity" evidence="13">
    <location>
        <position position="377"/>
    </location>
</feature>
<keyword evidence="9 13" id="KW-0456">Lyase</keyword>
<comment type="subunit">
    <text evidence="13">Heterodimer of a large membrane-associated beta subunit and a small pyruvoyl-containing alpha subunit.</text>
</comment>
<dbReference type="Proteomes" id="UP001497623">
    <property type="component" value="Unassembled WGS sequence"/>
</dbReference>
<feature type="chain" id="PRO_5043067374" description="Phosphatidylserine decarboxylase beta chain" evidence="13">
    <location>
        <begin position="1"/>
        <end position="376"/>
    </location>
</feature>
<feature type="transmembrane region" description="Helical" evidence="14">
    <location>
        <begin position="35"/>
        <end position="55"/>
    </location>
</feature>
<comment type="similarity">
    <text evidence="13">Belongs to the phosphatidylserine decarboxylase family. PSD-B subfamily. Eukaryotic type I sub-subfamily.</text>
</comment>
<keyword evidence="4 13" id="KW-0210">Decarboxylase</keyword>
<evidence type="ECO:0000256" key="11">
    <source>
        <dbReference type="ARBA" id="ARBA00023317"/>
    </source>
</evidence>
<reference evidence="15 16" key="1">
    <citation type="submission" date="2024-05" db="EMBL/GenBank/DDBJ databases">
        <authorList>
            <person name="Wallberg A."/>
        </authorList>
    </citation>
    <scope>NUCLEOTIDE SEQUENCE [LARGE SCALE GENOMIC DNA]</scope>
</reference>
<evidence type="ECO:0000256" key="1">
    <source>
        <dbReference type="ARBA" id="ARBA00005189"/>
    </source>
</evidence>
<gene>
    <name evidence="15" type="ORF">MNOR_LOCUS11142</name>
</gene>
<keyword evidence="6 13" id="KW-0443">Lipid metabolism</keyword>
<dbReference type="PANTHER" id="PTHR10067">
    <property type="entry name" value="PHOSPHATIDYLSERINE DECARBOXYLASE"/>
    <property type="match status" value="1"/>
</dbReference>
<evidence type="ECO:0000256" key="6">
    <source>
        <dbReference type="ARBA" id="ARBA00023098"/>
    </source>
</evidence>
<comment type="caution">
    <text evidence="15">The sequence shown here is derived from an EMBL/GenBank/DDBJ whole genome shotgun (WGS) entry which is preliminary data.</text>
</comment>
<keyword evidence="13" id="KW-0496">Mitochondrion</keyword>
<dbReference type="GO" id="GO:0005743">
    <property type="term" value="C:mitochondrial inner membrane"/>
    <property type="evidence" value="ECO:0007669"/>
    <property type="project" value="UniProtKB-SubCell"/>
</dbReference>
<feature type="active site" description="Charge relay system; for autoendoproteolytic cleavage activity" evidence="13">
    <location>
        <position position="271"/>
    </location>
</feature>
<feature type="active site" description="Charge relay system; for autoendoproteolytic cleavage activity" evidence="13">
    <location>
        <position position="194"/>
    </location>
</feature>
<keyword evidence="5 13" id="KW-1133">Transmembrane helix</keyword>
<feature type="site" description="Cleavage (non-hydrolytic); by autocatalysis" evidence="13">
    <location>
        <begin position="376"/>
        <end position="377"/>
    </location>
</feature>
<keyword evidence="10 13" id="KW-1208">Phospholipid metabolism</keyword>
<evidence type="ECO:0000256" key="4">
    <source>
        <dbReference type="ARBA" id="ARBA00022793"/>
    </source>
</evidence>
<accession>A0AAV2QCK7</accession>
<comment type="subcellular location">
    <molecule>Phosphatidylserine decarboxylase alpha chain</molecule>
    <subcellularLocation>
        <location evidence="13">Mitochondrion inner membrane</location>
        <topology evidence="13">Peripheral membrane protein</topology>
        <orientation evidence="13">Intermembrane side</orientation>
    </subcellularLocation>
    <text evidence="13">Anchored to the mitochondrial inner membrane through its interaction with the integral membrane beta chain.</text>
</comment>
<dbReference type="NCBIfam" id="TIGR00163">
    <property type="entry name" value="PS_decarb"/>
    <property type="match status" value="1"/>
</dbReference>
<feature type="chain" id="PRO_5043067373" description="Phosphatidylserine decarboxylase alpha chain" evidence="13">
    <location>
        <begin position="377"/>
        <end position="427"/>
    </location>
</feature>
<dbReference type="EC" id="4.1.1.65" evidence="13"/>
<evidence type="ECO:0000256" key="5">
    <source>
        <dbReference type="ARBA" id="ARBA00022989"/>
    </source>
</evidence>
<keyword evidence="11 13" id="KW-0670">Pyruvate</keyword>
<dbReference type="InterPro" id="IPR003817">
    <property type="entry name" value="PS_Dcarbxylase"/>
</dbReference>
<keyword evidence="2 13" id="KW-0444">Lipid biosynthesis</keyword>
<evidence type="ECO:0000256" key="3">
    <source>
        <dbReference type="ARBA" id="ARBA00022692"/>
    </source>
</evidence>
<dbReference type="GO" id="GO:0016540">
    <property type="term" value="P:protein autoprocessing"/>
    <property type="evidence" value="ECO:0007669"/>
    <property type="project" value="UniProtKB-UniRule"/>
</dbReference>
<evidence type="ECO:0000256" key="10">
    <source>
        <dbReference type="ARBA" id="ARBA00023264"/>
    </source>
</evidence>
<comment type="subcellular location">
    <molecule>Phosphatidylserine decarboxylase beta chain</molecule>
    <subcellularLocation>
        <location evidence="13">Mitochondrion inner membrane</location>
        <topology evidence="13">Single-pass membrane protein</topology>
        <orientation evidence="13">Intermembrane side</orientation>
    </subcellularLocation>
</comment>
<keyword evidence="13" id="KW-0999">Mitochondrion inner membrane</keyword>
<comment type="pathway">
    <text evidence="1">Lipid metabolism.</text>
</comment>
<evidence type="ECO:0000256" key="8">
    <source>
        <dbReference type="ARBA" id="ARBA00023209"/>
    </source>
</evidence>
<evidence type="ECO:0000313" key="16">
    <source>
        <dbReference type="Proteomes" id="UP001497623"/>
    </source>
</evidence>
<comment type="PTM">
    <text evidence="13">Is synthesized initially as an inactive proenzyme. Formation of the active enzyme involves a self-maturation process in which the active site pyruvoyl group is generated from an internal serine residue via an autocatalytic post-translational modification. Two non-identical subunits are generated from the proenzyme in this reaction, and the pyruvate is formed at the N-terminus of the alpha chain, which is derived from the carboxyl end of the proenzyme. The autoendoproteolytic cleavage occurs by a canonical serine protease mechanism, in which the side chain hydroxyl group of the serine supplies its oxygen atom to form the C-terminus of the beta chain, while the remainder of the serine residue undergoes an oxidative deamination to produce ammonia and the pyruvoyl prosthetic group on the alpha chain. During this reaction, the Ser that is part of the protease active site of the proenzyme becomes the pyruvoyl prosthetic group, which constitutes an essential element of the active site of the mature decarboxylase.</text>
</comment>
<dbReference type="Pfam" id="PF02666">
    <property type="entry name" value="PS_Dcarbxylase"/>
    <property type="match status" value="1"/>
</dbReference>
<feature type="active site" description="Charge relay system; for autoendoproteolytic cleavage activity" evidence="13">
    <location>
        <position position="377"/>
    </location>
</feature>
<feature type="modified residue" description="Pyruvic acid (Ser); by autocatalysis" evidence="13">
    <location>
        <position position="377"/>
    </location>
</feature>
<sequence length="427" mass="48461">MASTVLTPSDCSSPSHSNIITPRIRLPSVKPHKQFLIWASILLIFTVFFDTNIMAQSSFKQYLRSLRWTPLPVGVGLTLIAFQQYRHTRKREAARLGQLQPSDCLAEQWEVEAYKLLPLRYFSRAWGWMTNLELPEWSRRSVLGLYVKSFGCNMNEAEVEDLNKYTCLGDLFRRSLKAGVRPVDISAEVVSPADGKVLAFGTVDKGHLEQIKGVTYPLRRFFGPNCWTFGGPTLVEKDTDECYQNTCVTNPKNDLYQCIIYLAPGDYHRFHSSANWNVTFRRHFPGELLSVNPSIAAWINDLFVLNERACYMGHWKHGFFSMTAVGATNVGSIKVHCDEELITNQRKWRKEDFTDKHFDKSSAFSRGTEFGEFNLGSTIVLVFEAPKGTKVCVEPGQKVKVGQALFRIPETFVGKTSLERVSSGPQM</sequence>
<dbReference type="HAMAP" id="MF_03208">
    <property type="entry name" value="PS_decarb_PSD_B_type1_euk"/>
    <property type="match status" value="1"/>
</dbReference>
<evidence type="ECO:0000256" key="12">
    <source>
        <dbReference type="ARBA" id="ARBA00045136"/>
    </source>
</evidence>
<comment type="cofactor">
    <cofactor evidence="13">
        <name>pyruvate</name>
        <dbReference type="ChEBI" id="CHEBI:15361"/>
    </cofactor>
    <text evidence="13">Binds 1 pyruvoyl group covalently per subunit.</text>
</comment>
<evidence type="ECO:0000313" key="15">
    <source>
        <dbReference type="EMBL" id="CAL4079881.1"/>
    </source>
</evidence>
<keyword evidence="3 13" id="KW-0812">Transmembrane</keyword>
<evidence type="ECO:0000256" key="7">
    <source>
        <dbReference type="ARBA" id="ARBA00023136"/>
    </source>
</evidence>
<evidence type="ECO:0000256" key="13">
    <source>
        <dbReference type="HAMAP-Rule" id="MF_03208"/>
    </source>
</evidence>
<keyword evidence="7 13" id="KW-0472">Membrane</keyword>